<keyword evidence="4 6" id="KW-1133">Transmembrane helix</keyword>
<dbReference type="PANTHER" id="PTHR42718:SF9">
    <property type="entry name" value="MAJOR FACILITATOR SUPERFAMILY MULTIDRUG TRANSPORTER MFSC"/>
    <property type="match status" value="1"/>
</dbReference>
<dbReference type="EMBL" id="LVXZ01000068">
    <property type="protein sequence ID" value="OAP91736.1"/>
    <property type="molecule type" value="Genomic_DNA"/>
</dbReference>
<evidence type="ECO:0000256" key="4">
    <source>
        <dbReference type="ARBA" id="ARBA00022989"/>
    </source>
</evidence>
<dbReference type="Proteomes" id="UP000078302">
    <property type="component" value="Unassembled WGS sequence"/>
</dbReference>
<feature type="transmembrane region" description="Helical" evidence="6">
    <location>
        <begin position="21"/>
        <end position="48"/>
    </location>
</feature>
<keyword evidence="5 6" id="KW-0472">Membrane</keyword>
<keyword evidence="3 6" id="KW-0812">Transmembrane</keyword>
<comment type="caution">
    <text evidence="8">The sequence shown here is derived from an EMBL/GenBank/DDBJ whole genome shotgun (WGS) entry which is preliminary data.</text>
</comment>
<gene>
    <name evidence="8" type="ORF">A4H96_05870</name>
</gene>
<evidence type="ECO:0000259" key="7">
    <source>
        <dbReference type="PROSITE" id="PS50850"/>
    </source>
</evidence>
<feature type="transmembrane region" description="Helical" evidence="6">
    <location>
        <begin position="491"/>
        <end position="508"/>
    </location>
</feature>
<feature type="transmembrane region" description="Helical" evidence="6">
    <location>
        <begin position="218"/>
        <end position="237"/>
    </location>
</feature>
<protein>
    <submittedName>
        <fullName evidence="8">Multidrug MFS transporter</fullName>
    </submittedName>
</protein>
<dbReference type="InterPro" id="IPR036259">
    <property type="entry name" value="MFS_trans_sf"/>
</dbReference>
<dbReference type="SUPFAM" id="SSF103473">
    <property type="entry name" value="MFS general substrate transporter"/>
    <property type="match status" value="1"/>
</dbReference>
<reference evidence="8 9" key="1">
    <citation type="submission" date="2016-04" db="EMBL/GenBank/DDBJ databases">
        <title>Acidithiobacillus ferrooxidans genome sequencing and assembly.</title>
        <authorList>
            <person name="Zhou Z."/>
        </authorList>
    </citation>
    <scope>NUCLEOTIDE SEQUENCE [LARGE SCALE GENOMIC DNA]</scope>
    <source>
        <strain evidence="8 9">BY0502</strain>
    </source>
</reference>
<keyword evidence="2" id="KW-0813">Transport</keyword>
<evidence type="ECO:0000313" key="8">
    <source>
        <dbReference type="EMBL" id="OAP91736.1"/>
    </source>
</evidence>
<feature type="transmembrane region" description="Helical" evidence="6">
    <location>
        <begin position="319"/>
        <end position="340"/>
    </location>
</feature>
<proteinExistence type="predicted"/>
<feature type="transmembrane region" description="Helical" evidence="6">
    <location>
        <begin position="289"/>
        <end position="313"/>
    </location>
</feature>
<dbReference type="PANTHER" id="PTHR42718">
    <property type="entry name" value="MAJOR FACILITATOR SUPERFAMILY MULTIDRUG TRANSPORTER MFSC"/>
    <property type="match status" value="1"/>
</dbReference>
<sequence>MYRVPTALGIHLAVRSVSPAVPAFCGMDSVLLLLGLSSGLLLASWSLAWSIPMLPYIAGAYSTSLDHAIWSLTFYLLAWALAVVPATWLYQRFGELRMFQISLILLMVATLPDVFSDHFDLFLGGRFLQGAAAGFLTPLTRRLLIRYAPLRWQKTAADLSIVNLVLPLLAGPSLAGWIAYTWDWRAAAVLTFPVGLLALGMVSALLRDDPGERLRQPFDWIGLLLLAAWSTIFQIVLNRGEDWNWWDAPAIRWLTALGAVLLVAFFLWERDQPHPCLDLRLLRRRNYVLALPALVFGWGLLLGGNGLFVSALISHANYSAFWAGVVLLPMALGGVPLIAVMGPVSRRVSPRWLATICFGFVAIYGFTTRLNLHSNLRSLLLSHLIEGIAIGFYLVPLSLIMFSRLPQSRLSAAATLQNFVRILGGAYLSSAFSALWMRHGDTFRAHLAWQSPTLPLQSLREHWPVSGPAAQALSIQHLTTQSAVLSMQSMLWLWGWMALVVLALVWLTKGPYRRRAGQVRRVTIEQQIMESAGFDAEPGRQEDVERAP</sequence>
<feature type="transmembrane region" description="Helical" evidence="6">
    <location>
        <begin position="352"/>
        <end position="372"/>
    </location>
</feature>
<keyword evidence="9" id="KW-1185">Reference proteome</keyword>
<comment type="subcellular location">
    <subcellularLocation>
        <location evidence="1">Membrane</location>
        <topology evidence="1">Multi-pass membrane protein</topology>
    </subcellularLocation>
</comment>
<dbReference type="OrthoDB" id="9812189at2"/>
<evidence type="ECO:0000313" key="9">
    <source>
        <dbReference type="Proteomes" id="UP000078302"/>
    </source>
</evidence>
<evidence type="ECO:0000256" key="2">
    <source>
        <dbReference type="ARBA" id="ARBA00022448"/>
    </source>
</evidence>
<dbReference type="Gene3D" id="1.20.1250.20">
    <property type="entry name" value="MFS general substrate transporter like domains"/>
    <property type="match status" value="1"/>
</dbReference>
<dbReference type="GO" id="GO:0022857">
    <property type="term" value="F:transmembrane transporter activity"/>
    <property type="evidence" value="ECO:0007669"/>
    <property type="project" value="InterPro"/>
</dbReference>
<dbReference type="InterPro" id="IPR020846">
    <property type="entry name" value="MFS_dom"/>
</dbReference>
<feature type="transmembrane region" description="Helical" evidence="6">
    <location>
        <begin position="418"/>
        <end position="437"/>
    </location>
</feature>
<evidence type="ECO:0000256" key="6">
    <source>
        <dbReference type="SAM" id="Phobius"/>
    </source>
</evidence>
<dbReference type="GO" id="GO:0016020">
    <property type="term" value="C:membrane"/>
    <property type="evidence" value="ECO:0007669"/>
    <property type="project" value="UniProtKB-SubCell"/>
</dbReference>
<evidence type="ECO:0000256" key="1">
    <source>
        <dbReference type="ARBA" id="ARBA00004141"/>
    </source>
</evidence>
<dbReference type="InterPro" id="IPR011701">
    <property type="entry name" value="MFS"/>
</dbReference>
<dbReference type="PROSITE" id="PS50850">
    <property type="entry name" value="MFS"/>
    <property type="match status" value="1"/>
</dbReference>
<evidence type="ECO:0000256" key="5">
    <source>
        <dbReference type="ARBA" id="ARBA00023136"/>
    </source>
</evidence>
<organism evidence="8 9">
    <name type="scientific">Acidithiobacillus ferrooxidans</name>
    <name type="common">Thiobacillus ferrooxidans</name>
    <dbReference type="NCBI Taxonomy" id="920"/>
    <lineage>
        <taxon>Bacteria</taxon>
        <taxon>Pseudomonadati</taxon>
        <taxon>Pseudomonadota</taxon>
        <taxon>Acidithiobacillia</taxon>
        <taxon>Acidithiobacillales</taxon>
        <taxon>Acidithiobacillaceae</taxon>
        <taxon>Acidithiobacillus</taxon>
    </lineage>
</organism>
<name>A0A179BJ61_ACIFR</name>
<evidence type="ECO:0000256" key="3">
    <source>
        <dbReference type="ARBA" id="ARBA00022692"/>
    </source>
</evidence>
<feature type="transmembrane region" description="Helical" evidence="6">
    <location>
        <begin position="249"/>
        <end position="268"/>
    </location>
</feature>
<dbReference type="AlphaFoldDB" id="A0A179BJ61"/>
<feature type="transmembrane region" description="Helical" evidence="6">
    <location>
        <begin position="161"/>
        <end position="180"/>
    </location>
</feature>
<dbReference type="Pfam" id="PF07690">
    <property type="entry name" value="MFS_1"/>
    <property type="match status" value="1"/>
</dbReference>
<feature type="transmembrane region" description="Helical" evidence="6">
    <location>
        <begin position="384"/>
        <end position="406"/>
    </location>
</feature>
<feature type="domain" description="Major facilitator superfamily (MFS) profile" evidence="7">
    <location>
        <begin position="32"/>
        <end position="513"/>
    </location>
</feature>
<accession>A0A179BJ61</accession>
<feature type="transmembrane region" description="Helical" evidence="6">
    <location>
        <begin position="68"/>
        <end position="89"/>
    </location>
</feature>
<feature type="transmembrane region" description="Helical" evidence="6">
    <location>
        <begin position="186"/>
        <end position="206"/>
    </location>
</feature>